<dbReference type="InterPro" id="IPR012000">
    <property type="entry name" value="Thiamin_PyroP_enz_cen_dom"/>
</dbReference>
<dbReference type="Gene3D" id="3.40.50.1220">
    <property type="entry name" value="TPP-binding domain"/>
    <property type="match status" value="1"/>
</dbReference>
<evidence type="ECO:0000256" key="1">
    <source>
        <dbReference type="ARBA" id="ARBA00007812"/>
    </source>
</evidence>
<dbReference type="GO" id="GO:0030976">
    <property type="term" value="F:thiamine pyrophosphate binding"/>
    <property type="evidence" value="ECO:0007669"/>
    <property type="project" value="InterPro"/>
</dbReference>
<dbReference type="InterPro" id="IPR029035">
    <property type="entry name" value="DHS-like_NAD/FAD-binding_dom"/>
</dbReference>
<reference evidence="8" key="1">
    <citation type="submission" date="2017-09" db="EMBL/GenBank/DDBJ databases">
        <title>Depth-based differentiation of microbial function through sediment-hosted aquifers and enrichment of novel symbionts in the deep terrestrial subsurface.</title>
        <authorList>
            <person name="Probst A.J."/>
            <person name="Ladd B."/>
            <person name="Jarett J.K."/>
            <person name="Geller-Mcgrath D.E."/>
            <person name="Sieber C.M.K."/>
            <person name="Emerson J.B."/>
            <person name="Anantharaman K."/>
            <person name="Thomas B.C."/>
            <person name="Malmstrom R."/>
            <person name="Stieglmeier M."/>
            <person name="Klingl A."/>
            <person name="Woyke T."/>
            <person name="Ryan C.M."/>
            <person name="Banfield J.F."/>
        </authorList>
    </citation>
    <scope>NUCLEOTIDE SEQUENCE [LARGE SCALE GENOMIC DNA]</scope>
</reference>
<dbReference type="GO" id="GO:0009099">
    <property type="term" value="P:L-valine biosynthetic process"/>
    <property type="evidence" value="ECO:0007669"/>
    <property type="project" value="TreeGrafter"/>
</dbReference>
<dbReference type="InterPro" id="IPR045229">
    <property type="entry name" value="TPP_enz"/>
</dbReference>
<evidence type="ECO:0000313" key="8">
    <source>
        <dbReference type="Proteomes" id="UP000230935"/>
    </source>
</evidence>
<accession>A0A2H0W3N8</accession>
<comment type="caution">
    <text evidence="7">The sequence shown here is derived from an EMBL/GenBank/DDBJ whole genome shotgun (WGS) entry which is preliminary data.</text>
</comment>
<dbReference type="GO" id="GO:0003984">
    <property type="term" value="F:acetolactate synthase activity"/>
    <property type="evidence" value="ECO:0007669"/>
    <property type="project" value="TreeGrafter"/>
</dbReference>
<feature type="domain" description="Thiamine pyrophosphate enzyme central" evidence="4">
    <location>
        <begin position="187"/>
        <end position="321"/>
    </location>
</feature>
<dbReference type="InterPro" id="IPR029061">
    <property type="entry name" value="THDP-binding"/>
</dbReference>
<dbReference type="EMBL" id="PEZZ01000014">
    <property type="protein sequence ID" value="PIS05260.1"/>
    <property type="molecule type" value="Genomic_DNA"/>
</dbReference>
<protein>
    <submittedName>
        <fullName evidence="7">Acetolactate synthase large subunit</fullName>
    </submittedName>
</protein>
<dbReference type="GO" id="GO:0050660">
    <property type="term" value="F:flavin adenine dinucleotide binding"/>
    <property type="evidence" value="ECO:0007669"/>
    <property type="project" value="TreeGrafter"/>
</dbReference>
<organism evidence="7 8">
    <name type="scientific">Candidatus Buchananbacteria bacterium CG10_big_fil_rev_8_21_14_0_10_42_9</name>
    <dbReference type="NCBI Taxonomy" id="1974526"/>
    <lineage>
        <taxon>Bacteria</taxon>
        <taxon>Candidatus Buchananiibacteriota</taxon>
    </lineage>
</organism>
<evidence type="ECO:0000259" key="6">
    <source>
        <dbReference type="Pfam" id="PF02776"/>
    </source>
</evidence>
<dbReference type="Pfam" id="PF02775">
    <property type="entry name" value="TPP_enzyme_C"/>
    <property type="match status" value="1"/>
</dbReference>
<evidence type="ECO:0000256" key="3">
    <source>
        <dbReference type="RuleBase" id="RU362132"/>
    </source>
</evidence>
<dbReference type="GO" id="GO:0009097">
    <property type="term" value="P:isoleucine biosynthetic process"/>
    <property type="evidence" value="ECO:0007669"/>
    <property type="project" value="TreeGrafter"/>
</dbReference>
<name>A0A2H0W3N8_9BACT</name>
<keyword evidence="2 3" id="KW-0786">Thiamine pyrophosphate</keyword>
<dbReference type="Pfam" id="PF00205">
    <property type="entry name" value="TPP_enzyme_M"/>
    <property type="match status" value="1"/>
</dbReference>
<dbReference type="SUPFAM" id="SSF52467">
    <property type="entry name" value="DHS-like NAD/FAD-binding domain"/>
    <property type="match status" value="1"/>
</dbReference>
<dbReference type="SUPFAM" id="SSF52518">
    <property type="entry name" value="Thiamin diphosphate-binding fold (THDP-binding)"/>
    <property type="match status" value="2"/>
</dbReference>
<gene>
    <name evidence="7" type="ORF">COT81_02050</name>
</gene>
<dbReference type="FunFam" id="3.40.50.970:FF:000007">
    <property type="entry name" value="Acetolactate synthase"/>
    <property type="match status" value="1"/>
</dbReference>
<dbReference type="CDD" id="cd07035">
    <property type="entry name" value="TPP_PYR_POX_like"/>
    <property type="match status" value="1"/>
</dbReference>
<comment type="similarity">
    <text evidence="1 3">Belongs to the TPP enzyme family.</text>
</comment>
<evidence type="ECO:0000259" key="5">
    <source>
        <dbReference type="Pfam" id="PF02775"/>
    </source>
</evidence>
<evidence type="ECO:0000259" key="4">
    <source>
        <dbReference type="Pfam" id="PF00205"/>
    </source>
</evidence>
<dbReference type="InterPro" id="IPR011766">
    <property type="entry name" value="TPP_enzyme_TPP-bd"/>
</dbReference>
<dbReference type="NCBIfam" id="NF006378">
    <property type="entry name" value="PRK08617.1"/>
    <property type="match status" value="1"/>
</dbReference>
<dbReference type="Gene3D" id="3.40.50.970">
    <property type="match status" value="2"/>
</dbReference>
<dbReference type="NCBIfam" id="NF006187">
    <property type="entry name" value="PRK08322.1"/>
    <property type="match status" value="1"/>
</dbReference>
<dbReference type="Pfam" id="PF02776">
    <property type="entry name" value="TPP_enzyme_N"/>
    <property type="match status" value="1"/>
</dbReference>
<evidence type="ECO:0000256" key="2">
    <source>
        <dbReference type="ARBA" id="ARBA00023052"/>
    </source>
</evidence>
<evidence type="ECO:0000313" key="7">
    <source>
        <dbReference type="EMBL" id="PIS05260.1"/>
    </source>
</evidence>
<dbReference type="GO" id="GO:0000287">
    <property type="term" value="F:magnesium ion binding"/>
    <property type="evidence" value="ECO:0007669"/>
    <property type="project" value="InterPro"/>
</dbReference>
<dbReference type="PANTHER" id="PTHR18968:SF129">
    <property type="entry name" value="ACETOLACTATE SYNTHASE"/>
    <property type="match status" value="1"/>
</dbReference>
<feature type="domain" description="Thiamine pyrophosphate enzyme N-terminal TPP-binding" evidence="6">
    <location>
        <begin position="1"/>
        <end position="116"/>
    </location>
</feature>
<dbReference type="GO" id="GO:0005948">
    <property type="term" value="C:acetolactate synthase complex"/>
    <property type="evidence" value="ECO:0007669"/>
    <property type="project" value="TreeGrafter"/>
</dbReference>
<dbReference type="InterPro" id="IPR012001">
    <property type="entry name" value="Thiamin_PyroP_enz_TPP-bd_dom"/>
</dbReference>
<sequence length="547" mass="60677">MNGAELFVKSLEAEGVRWVFGVPGEENIALVDAIDHSKIKFIVTRHEQGAAFMADVYGRLTGKAGVCLSTLGPGATNLITGVANAHMDRSPLIAITGQGSLTRAHKESHQFIDQNKLFDPITKWTVTAKTPDTIPEAIRKSFKIAESEKPGAVHVELPEDVADMPVKNIAPLKPVDQYHANASQVEIDKAIKLIKKAKRPLILAGNGVIRQKAAKELRSFLRLSQIPAGNTFMAKGAIPRNYKHHLYTFGLQARDLISCVFEQADLIIAIGYDVVEYAPSFWNIGRLKKIIHIDSRYAEIDTAYEVDAEIAGHIGDSLNQIIGELKKFKFPNYSYHLPYPEYIKKELTAESDDTYYPLKPQKIVADIQKFLGDDDILISDVGAHKVWIARHYLANKPNTCLIANGFAAMGFALPGAIMAKMLNPQKKVLAVAGDGGFMMNVQELETAVRLKTPIVVLVWTDSKYGLIQWHQEKKYKHAASIDFDNPDFIKLAESFGAVGYKIKKGDSIADVLDRAFKQKKVAIIDCPVNYLENLKLTKKLSRNVCLI</sequence>
<proteinExistence type="inferred from homology"/>
<feature type="domain" description="Thiamine pyrophosphate enzyme TPP-binding" evidence="5">
    <location>
        <begin position="380"/>
        <end position="526"/>
    </location>
</feature>
<dbReference type="PANTHER" id="PTHR18968">
    <property type="entry name" value="THIAMINE PYROPHOSPHATE ENZYMES"/>
    <property type="match status" value="1"/>
</dbReference>
<dbReference type="Proteomes" id="UP000230935">
    <property type="component" value="Unassembled WGS sequence"/>
</dbReference>
<dbReference type="AlphaFoldDB" id="A0A2H0W3N8"/>